<proteinExistence type="predicted"/>
<dbReference type="GO" id="GO:0072699">
    <property type="term" value="P:protein localization to cortical microtubule cytoskeleton"/>
    <property type="evidence" value="ECO:0007669"/>
    <property type="project" value="TreeGrafter"/>
</dbReference>
<dbReference type="EMBL" id="JAQQAF010000009">
    <property type="protein sequence ID" value="KAJ8460874.1"/>
    <property type="molecule type" value="Genomic_DNA"/>
</dbReference>
<evidence type="ECO:0000256" key="2">
    <source>
        <dbReference type="SAM" id="Coils"/>
    </source>
</evidence>
<evidence type="ECO:0000313" key="5">
    <source>
        <dbReference type="Proteomes" id="UP001222027"/>
    </source>
</evidence>
<dbReference type="Proteomes" id="UP001222027">
    <property type="component" value="Unassembled WGS sequence"/>
</dbReference>
<comment type="caution">
    <text evidence="4">The sequence shown here is derived from an EMBL/GenBank/DDBJ whole genome shotgun (WGS) entry which is preliminary data.</text>
</comment>
<feature type="region of interest" description="Disordered" evidence="3">
    <location>
        <begin position="634"/>
        <end position="666"/>
    </location>
</feature>
<feature type="compositionally biased region" description="Basic and acidic residues" evidence="3">
    <location>
        <begin position="653"/>
        <end position="663"/>
    </location>
</feature>
<dbReference type="InterPro" id="IPR040265">
    <property type="entry name" value="CHUP1/IPGA1-like"/>
</dbReference>
<gene>
    <name evidence="4" type="ORF">OPV22_033800</name>
</gene>
<evidence type="ECO:0000256" key="1">
    <source>
        <dbReference type="ARBA" id="ARBA00023054"/>
    </source>
</evidence>
<reference evidence="4 5" key="1">
    <citation type="submission" date="2022-12" db="EMBL/GenBank/DDBJ databases">
        <title>Chromosome-scale assembly of the Ensete ventricosum genome.</title>
        <authorList>
            <person name="Dussert Y."/>
            <person name="Stocks J."/>
            <person name="Wendawek A."/>
            <person name="Woldeyes F."/>
            <person name="Nichols R.A."/>
            <person name="Borrell J.S."/>
        </authorList>
    </citation>
    <scope>NUCLEOTIDE SEQUENCE [LARGE SCALE GENOMIC DNA]</scope>
    <source>
        <strain evidence="5">cv. Maze</strain>
        <tissue evidence="4">Seeds</tissue>
    </source>
</reference>
<feature type="region of interest" description="Disordered" evidence="3">
    <location>
        <begin position="1"/>
        <end position="41"/>
    </location>
</feature>
<feature type="compositionally biased region" description="Polar residues" evidence="3">
    <location>
        <begin position="247"/>
        <end position="260"/>
    </location>
</feature>
<accession>A0AAV8Q308</accession>
<feature type="region of interest" description="Disordered" evidence="3">
    <location>
        <begin position="60"/>
        <end position="99"/>
    </location>
</feature>
<protein>
    <submittedName>
        <fullName evidence="4">Uncharacterized protein</fullName>
    </submittedName>
</protein>
<feature type="compositionally biased region" description="Polar residues" evidence="3">
    <location>
        <begin position="1"/>
        <end position="16"/>
    </location>
</feature>
<dbReference type="GO" id="GO:0055028">
    <property type="term" value="C:cortical microtubule"/>
    <property type="evidence" value="ECO:0007669"/>
    <property type="project" value="TreeGrafter"/>
</dbReference>
<dbReference type="PANTHER" id="PTHR31342:SF4">
    <property type="entry name" value="ACTIN BINDING PROTEIN FAMILY"/>
    <property type="match status" value="1"/>
</dbReference>
<feature type="compositionally biased region" description="Basic and acidic residues" evidence="3">
    <location>
        <begin position="715"/>
        <end position="724"/>
    </location>
</feature>
<evidence type="ECO:0000313" key="4">
    <source>
        <dbReference type="EMBL" id="KAJ8460874.1"/>
    </source>
</evidence>
<organism evidence="4 5">
    <name type="scientific">Ensete ventricosum</name>
    <name type="common">Abyssinian banana</name>
    <name type="synonym">Musa ensete</name>
    <dbReference type="NCBI Taxonomy" id="4639"/>
    <lineage>
        <taxon>Eukaryota</taxon>
        <taxon>Viridiplantae</taxon>
        <taxon>Streptophyta</taxon>
        <taxon>Embryophyta</taxon>
        <taxon>Tracheophyta</taxon>
        <taxon>Spermatophyta</taxon>
        <taxon>Magnoliopsida</taxon>
        <taxon>Liliopsida</taxon>
        <taxon>Zingiberales</taxon>
        <taxon>Musaceae</taxon>
        <taxon>Ensete</taxon>
    </lineage>
</organism>
<feature type="compositionally biased region" description="Polar residues" evidence="3">
    <location>
        <begin position="68"/>
        <end position="80"/>
    </location>
</feature>
<sequence length="784" mass="88025">MKNPRNFSSRAKSSTLCDDRPITENNRSKPHRHGNDELTVKTSDRDLSIYIKPHEHREGSIIACPYSKGTTKGRTQAANSQQQQQQQDDDIGATGGRKGEDELSSAILHLKETDTKKQLDLSWDDNSRNTTSQLALLHLLILLLHRLGMKLLLEMEMEDRRPLLPKLGVALAVHLASYLVSLLNFPTSAAAGDESKKGLKYSMAAHICFGSGLKDGLLFIQNKDALANIIHGTSTKPSSVTKTAITATTSGDDTEQSATSSRDEEGLPLQEAVSQKAEQESESYCLKKLVSIELENEKAKMDAEIVYLSNLGQDLWDRNRSLEMELLEYYGLKEMQEAAVKKLENQLKLNSVEAKCLSLKVESLMDENQRLKLQTSELSGTVREFGLARARVKHLKRRQKYIHVQAREKISSLEKRISLMHSIKRRESQDEAEVQNKMKRVKELQDEAGVLRKENSMLTQESLDLARRLESAESSIATTLERVQAKVLEEVNQLREANEKLKNEIEQLQTDRCTDVEELVYLRWLNACLRYEQRDHHPLPGKTIAKDLSNSLSPRSEENAKQLILDYACAGLDDRDVSFRDLEADCSSLESNGEGDDTPPFDDSFVIEDIITSRKPKFLGKLKKLVLRKGSKNNKVDSVDRTPAVNPSSCATPERRSSLDEATGRSSFDSITSCFTEEHSLTGHLAKTDETMKNKSAWSRAAFRSPLNLPGGRKPRLEEEGKNARCKSDLGTSFEYRRRVTGDGNAITIGQHDSFHQGDPENDRITKYAEALMSSRASSEGKHR</sequence>
<evidence type="ECO:0000256" key="3">
    <source>
        <dbReference type="SAM" id="MobiDB-lite"/>
    </source>
</evidence>
<feature type="region of interest" description="Disordered" evidence="3">
    <location>
        <begin position="247"/>
        <end position="272"/>
    </location>
</feature>
<feature type="region of interest" description="Disordered" evidence="3">
    <location>
        <begin position="705"/>
        <end position="724"/>
    </location>
</feature>
<dbReference type="PANTHER" id="PTHR31342">
    <property type="entry name" value="PROTEIN CHUP1, CHLOROPLASTIC"/>
    <property type="match status" value="1"/>
</dbReference>
<name>A0AAV8Q308_ENSVE</name>
<feature type="coiled-coil region" evidence="2">
    <location>
        <begin position="427"/>
        <end position="514"/>
    </location>
</feature>
<keyword evidence="1 2" id="KW-0175">Coiled coil</keyword>
<keyword evidence="5" id="KW-1185">Reference proteome</keyword>
<dbReference type="AlphaFoldDB" id="A0AAV8Q308"/>